<accession>A0A498QVZ5</accession>
<protein>
    <submittedName>
        <fullName evidence="1">Uncharacterized protein</fullName>
    </submittedName>
</protein>
<evidence type="ECO:0000313" key="1">
    <source>
        <dbReference type="EMBL" id="VBA56084.1"/>
    </source>
</evidence>
<gene>
    <name evidence="1" type="ORF">LAUMK142_05392</name>
</gene>
<proteinExistence type="predicted"/>
<keyword evidence="2" id="KW-1185">Reference proteome</keyword>
<reference evidence="1 2" key="1">
    <citation type="submission" date="2018-09" db="EMBL/GenBank/DDBJ databases">
        <authorList>
            <person name="Tagini F."/>
        </authorList>
    </citation>
    <scope>NUCLEOTIDE SEQUENCE [LARGE SCALE GENOMIC DNA]</scope>
    <source>
        <strain evidence="1 2">MK142</strain>
    </source>
</reference>
<organism evidence="1 2">
    <name type="scientific">Mycobacterium pseudokansasii</name>
    <dbReference type="NCBI Taxonomy" id="2341080"/>
    <lineage>
        <taxon>Bacteria</taxon>
        <taxon>Bacillati</taxon>
        <taxon>Actinomycetota</taxon>
        <taxon>Actinomycetes</taxon>
        <taxon>Mycobacteriales</taxon>
        <taxon>Mycobacteriaceae</taxon>
        <taxon>Mycobacterium</taxon>
    </lineage>
</organism>
<sequence>MTVVDAGWLQPAPDTDVRLGFRAVRQLSSPEANAWPNCPENRRGLDDAAERGYAAIDQLAADRRIDAAVAARGKELIRFLFKSNTVDATIAPEGGGLIFYWASLNMAITIEIYPYSGYWWSARSIAGRSFSGEGTELPLIELQYQLNHFSKEVERQSPNWRSIVR</sequence>
<evidence type="ECO:0000313" key="2">
    <source>
        <dbReference type="Proteomes" id="UP000268285"/>
    </source>
</evidence>
<dbReference type="EMBL" id="UPHU01000001">
    <property type="protein sequence ID" value="VBA56084.1"/>
    <property type="molecule type" value="Genomic_DNA"/>
</dbReference>
<name>A0A498QVZ5_9MYCO</name>
<dbReference type="AlphaFoldDB" id="A0A498QVZ5"/>
<dbReference type="Proteomes" id="UP000268285">
    <property type="component" value="Unassembled WGS sequence"/>
</dbReference>
<dbReference type="OrthoDB" id="4578870at2"/>
<dbReference type="RefSeq" id="WP_136623035.1">
    <property type="nucleotide sequence ID" value="NZ_JAIENV010000139.1"/>
</dbReference>